<feature type="domain" description="U-box" evidence="2">
    <location>
        <begin position="537"/>
        <end position="611"/>
    </location>
</feature>
<dbReference type="Proteomes" id="UP000195570">
    <property type="component" value="Unassembled WGS sequence"/>
</dbReference>
<dbReference type="AlphaFoldDB" id="A0A1G4I2W9"/>
<protein>
    <submittedName>
        <fullName evidence="3">U-box domain containing protein, putative</fullName>
    </submittedName>
</protein>
<evidence type="ECO:0000259" key="2">
    <source>
        <dbReference type="PROSITE" id="PS51698"/>
    </source>
</evidence>
<dbReference type="Gene3D" id="3.30.40.10">
    <property type="entry name" value="Zinc/RING finger domain, C3HC4 (zinc finger)"/>
    <property type="match status" value="1"/>
</dbReference>
<dbReference type="GO" id="GO:0016567">
    <property type="term" value="P:protein ubiquitination"/>
    <property type="evidence" value="ECO:0007669"/>
    <property type="project" value="InterPro"/>
</dbReference>
<dbReference type="VEuPathDB" id="TriTrypDB:TEOVI_000026600"/>
<dbReference type="InterPro" id="IPR013083">
    <property type="entry name" value="Znf_RING/FYVE/PHD"/>
</dbReference>
<dbReference type="SMART" id="SM00504">
    <property type="entry name" value="Ubox"/>
    <property type="match status" value="1"/>
</dbReference>
<proteinExistence type="predicted"/>
<sequence length="624" mass="69088">MATVKKLLERLNDGKVLTTEEMIYWADKSDETHSQTFFGKNIEDARHCVRCVADTLIKKYMNNPDVSELPIEKKTRACLIVSNFALYKPVRNCIFDLLDKLEAVFEESIKADAALPFNPELGRMTEHVAVLLMRVTGYKLKAANVFEFTDGNVQFSVQLMLAVLLKEPPYEPALRCNCISIILGFTQPQAYFNDAAGVEDASCQDFTEKIDGILKLMLRLNAVQVFDDVLSEQLDNVKEVTPLLHVAVCSAMRCVMNIFRFSSTGGTQWRQHILLSTTHLDHSVTVYLQLQCISLQKSLSLPQPTASVEMLRGMSLGYKFASLCTFGMGCHTRETRLFFPYLHDMLQLPVKSILGSPALANAVMRVYVDMFHLIANIDALGGDEGLPTGDMFPQLQSAELVKSVTGFLKREVAPCGLAFIQAWHNALKTVEPDTLVERGTPTFLELEKIFSEVESAVEKQSAPRPPPPPQPSAPAPVPASTPEQAPVDLCFVGRSHLADIPPIHRKAADQKISIDNAAVPVAPSNRTKPVDRNSAIGIDERMLCALTGNVMKKPVVSPHGHTFDHEAILAWLEQNGSVCPVTGKPLVATELRPNKEITALIMRQTIAQSMTAPNQENEVDIYDF</sequence>
<dbReference type="GeneID" id="92374206"/>
<dbReference type="EMBL" id="CZPT02000499">
    <property type="protein sequence ID" value="SCU66056.1"/>
    <property type="molecule type" value="Genomic_DNA"/>
</dbReference>
<dbReference type="CDD" id="cd16664">
    <property type="entry name" value="RING-Ubox_PUB"/>
    <property type="match status" value="1"/>
</dbReference>
<dbReference type="RefSeq" id="XP_067077546.1">
    <property type="nucleotide sequence ID" value="XM_067221445.1"/>
</dbReference>
<reference evidence="3" key="1">
    <citation type="submission" date="2016-09" db="EMBL/GenBank/DDBJ databases">
        <authorList>
            <person name="Hebert L."/>
            <person name="Moumen B."/>
        </authorList>
    </citation>
    <scope>NUCLEOTIDE SEQUENCE [LARGE SCALE GENOMIC DNA]</scope>
    <source>
        <strain evidence="3">OVI</strain>
    </source>
</reference>
<feature type="compositionally biased region" description="Pro residues" evidence="1">
    <location>
        <begin position="463"/>
        <end position="479"/>
    </location>
</feature>
<dbReference type="SUPFAM" id="SSF57850">
    <property type="entry name" value="RING/U-box"/>
    <property type="match status" value="1"/>
</dbReference>
<accession>A0A1G4I2W9</accession>
<dbReference type="InterPro" id="IPR045210">
    <property type="entry name" value="RING-Ubox_PUB"/>
</dbReference>
<evidence type="ECO:0000313" key="3">
    <source>
        <dbReference type="EMBL" id="SCU66056.1"/>
    </source>
</evidence>
<comment type="caution">
    <text evidence="3">The sequence shown here is derived from an EMBL/GenBank/DDBJ whole genome shotgun (WGS) entry which is preliminary data.</text>
</comment>
<dbReference type="InterPro" id="IPR003613">
    <property type="entry name" value="Ubox_domain"/>
</dbReference>
<gene>
    <name evidence="3" type="ORF">TEOVI_000026600</name>
</gene>
<organism evidence="3 4">
    <name type="scientific">Trypanosoma equiperdum</name>
    <dbReference type="NCBI Taxonomy" id="5694"/>
    <lineage>
        <taxon>Eukaryota</taxon>
        <taxon>Discoba</taxon>
        <taxon>Euglenozoa</taxon>
        <taxon>Kinetoplastea</taxon>
        <taxon>Metakinetoplastina</taxon>
        <taxon>Trypanosomatida</taxon>
        <taxon>Trypanosomatidae</taxon>
        <taxon>Trypanosoma</taxon>
    </lineage>
</organism>
<dbReference type="Pfam" id="PF04564">
    <property type="entry name" value="U-box"/>
    <property type="match status" value="1"/>
</dbReference>
<feature type="region of interest" description="Disordered" evidence="1">
    <location>
        <begin position="455"/>
        <end position="482"/>
    </location>
</feature>
<dbReference type="PANTHER" id="PTHR46573">
    <property type="entry name" value="WD REPEAT, SAM AND U-BOX DOMAIN-CONTAINING PROTEIN 1"/>
    <property type="match status" value="1"/>
</dbReference>
<evidence type="ECO:0000313" key="4">
    <source>
        <dbReference type="Proteomes" id="UP000195570"/>
    </source>
</evidence>
<dbReference type="InterPro" id="IPR052085">
    <property type="entry name" value="WD-SAM-U-box"/>
</dbReference>
<evidence type="ECO:0000256" key="1">
    <source>
        <dbReference type="SAM" id="MobiDB-lite"/>
    </source>
</evidence>
<keyword evidence="4" id="KW-1185">Reference proteome</keyword>
<name>A0A1G4I2W9_TRYEQ</name>
<dbReference type="PANTHER" id="PTHR46573:SF1">
    <property type="entry name" value="WD REPEAT, SAM AND U-BOX DOMAIN-CONTAINING PROTEIN 1"/>
    <property type="match status" value="1"/>
</dbReference>
<dbReference type="PROSITE" id="PS51698">
    <property type="entry name" value="U_BOX"/>
    <property type="match status" value="1"/>
</dbReference>
<dbReference type="GO" id="GO:0004842">
    <property type="term" value="F:ubiquitin-protein transferase activity"/>
    <property type="evidence" value="ECO:0007669"/>
    <property type="project" value="InterPro"/>
</dbReference>